<comment type="caution">
    <text evidence="1">The sequence shown here is derived from an EMBL/GenBank/DDBJ whole genome shotgun (WGS) entry which is preliminary data.</text>
</comment>
<name>A0A1F7Z039_9BACT</name>
<dbReference type="AlphaFoldDB" id="A0A1F7Z039"/>
<protein>
    <recommendedName>
        <fullName evidence="3">Homing endonuclease LAGLIDADG domain-containing protein</fullName>
    </recommendedName>
</protein>
<sequence>MTKVIERERAIQLRSQGRSYGDILKEVHVSKSTLSLWLRQHPLSDQQISKIKSSKAIKIERYIRVMRARRLKKLESYYEEEKLKWLPMSKRELFYAGLFLYWGEGNKASRHTISINNTDPSVVKFALYWMTKSLSFPKSKVRVFMHLYDDMDIREEVIFWSKTLALPLKQFSRPYIKKSTRVGVTQKGYNHGTCGVRVDHTPTKERIIMAIKAISENFDII</sequence>
<accession>A0A1F7Z039</accession>
<dbReference type="Proteomes" id="UP000178870">
    <property type="component" value="Unassembled WGS sequence"/>
</dbReference>
<dbReference type="EMBL" id="MGGP01000014">
    <property type="protein sequence ID" value="OGM32449.1"/>
    <property type="molecule type" value="Genomic_DNA"/>
</dbReference>
<evidence type="ECO:0000313" key="1">
    <source>
        <dbReference type="EMBL" id="OGM32449.1"/>
    </source>
</evidence>
<reference evidence="1 2" key="1">
    <citation type="journal article" date="2016" name="Nat. Commun.">
        <title>Thousands of microbial genomes shed light on interconnected biogeochemical processes in an aquifer system.</title>
        <authorList>
            <person name="Anantharaman K."/>
            <person name="Brown C.T."/>
            <person name="Hug L.A."/>
            <person name="Sharon I."/>
            <person name="Castelle C.J."/>
            <person name="Probst A.J."/>
            <person name="Thomas B.C."/>
            <person name="Singh A."/>
            <person name="Wilkins M.J."/>
            <person name="Karaoz U."/>
            <person name="Brodie E.L."/>
            <person name="Williams K.H."/>
            <person name="Hubbard S.S."/>
            <person name="Banfield J.F."/>
        </authorList>
    </citation>
    <scope>NUCLEOTIDE SEQUENCE [LARGE SCALE GENOMIC DNA]</scope>
</reference>
<organism evidence="1 2">
    <name type="scientific">Candidatus Woesebacteria bacterium RIFCSPHIGHO2_01_FULL_44_21</name>
    <dbReference type="NCBI Taxonomy" id="1802503"/>
    <lineage>
        <taxon>Bacteria</taxon>
        <taxon>Candidatus Woeseibacteriota</taxon>
    </lineage>
</organism>
<evidence type="ECO:0000313" key="2">
    <source>
        <dbReference type="Proteomes" id="UP000178870"/>
    </source>
</evidence>
<gene>
    <name evidence="1" type="ORF">A2803_03180</name>
</gene>
<evidence type="ECO:0008006" key="3">
    <source>
        <dbReference type="Google" id="ProtNLM"/>
    </source>
</evidence>
<proteinExistence type="predicted"/>